<keyword evidence="2" id="KW-1185">Reference proteome</keyword>
<organism evidence="1 2">
    <name type="scientific">Citricoccus parietis</name>
    <dbReference type="NCBI Taxonomy" id="592307"/>
    <lineage>
        <taxon>Bacteria</taxon>
        <taxon>Bacillati</taxon>
        <taxon>Actinomycetota</taxon>
        <taxon>Actinomycetes</taxon>
        <taxon>Micrococcales</taxon>
        <taxon>Micrococcaceae</taxon>
        <taxon>Citricoccus</taxon>
    </lineage>
</organism>
<dbReference type="Proteomes" id="UP001589575">
    <property type="component" value="Unassembled WGS sequence"/>
</dbReference>
<gene>
    <name evidence="1" type="ORF">ACFFX0_17530</name>
</gene>
<proteinExistence type="predicted"/>
<protein>
    <submittedName>
        <fullName evidence="1">Uncharacterized protein</fullName>
    </submittedName>
</protein>
<accession>A0ABV5G2L8</accession>
<evidence type="ECO:0000313" key="1">
    <source>
        <dbReference type="EMBL" id="MFB9072904.1"/>
    </source>
</evidence>
<name>A0ABV5G2L8_9MICC</name>
<evidence type="ECO:0000313" key="2">
    <source>
        <dbReference type="Proteomes" id="UP001589575"/>
    </source>
</evidence>
<reference evidence="1 2" key="1">
    <citation type="submission" date="2024-09" db="EMBL/GenBank/DDBJ databases">
        <authorList>
            <person name="Sun Q."/>
            <person name="Mori K."/>
        </authorList>
    </citation>
    <scope>NUCLEOTIDE SEQUENCE [LARGE SCALE GENOMIC DNA]</scope>
    <source>
        <strain evidence="1 2">CCM 7609</strain>
    </source>
</reference>
<comment type="caution">
    <text evidence="1">The sequence shown here is derived from an EMBL/GenBank/DDBJ whole genome shotgun (WGS) entry which is preliminary data.</text>
</comment>
<dbReference type="EMBL" id="JBHMFI010000001">
    <property type="protein sequence ID" value="MFB9072904.1"/>
    <property type="molecule type" value="Genomic_DNA"/>
</dbReference>
<sequence length="62" mass="7133">MFRRPCSPTWVASRSCRSSRSRPPWVDVHTQGRCPHWGQPVSVHRPVIRRQGTDYCVSARSA</sequence>